<evidence type="ECO:0008006" key="3">
    <source>
        <dbReference type="Google" id="ProtNLM"/>
    </source>
</evidence>
<evidence type="ECO:0000313" key="2">
    <source>
        <dbReference type="Proteomes" id="UP000225277"/>
    </source>
</evidence>
<dbReference type="PANTHER" id="PTHR39598">
    <property type="entry name" value="AUSTINOL SYNTHESIS PROTEIN F-RELATED"/>
    <property type="match status" value="1"/>
</dbReference>
<dbReference type="STRING" id="112498.A0A2D3UY61"/>
<proteinExistence type="predicted"/>
<gene>
    <name evidence="1" type="ORF">RCC_12288</name>
</gene>
<protein>
    <recommendedName>
        <fullName evidence="3">SnoaL-like domain-containing protein</fullName>
    </recommendedName>
</protein>
<dbReference type="SUPFAM" id="SSF54427">
    <property type="entry name" value="NTF2-like"/>
    <property type="match status" value="1"/>
</dbReference>
<dbReference type="Gene3D" id="3.10.450.50">
    <property type="match status" value="1"/>
</dbReference>
<evidence type="ECO:0000313" key="1">
    <source>
        <dbReference type="EMBL" id="CZT15084.1"/>
    </source>
</evidence>
<dbReference type="Proteomes" id="UP000225277">
    <property type="component" value="Unassembled WGS sequence"/>
</dbReference>
<dbReference type="PANTHER" id="PTHR39598:SF1">
    <property type="entry name" value="AUSTINOID BIOSYNTHESIS CLUSTERS PROTEIN F-RELATED"/>
    <property type="match status" value="1"/>
</dbReference>
<dbReference type="GeneID" id="35606841"/>
<dbReference type="InterPro" id="IPR032710">
    <property type="entry name" value="NTF2-like_dom_sf"/>
</dbReference>
<keyword evidence="2" id="KW-1185">Reference proteome</keyword>
<organism evidence="1 2">
    <name type="scientific">Ramularia collo-cygni</name>
    <dbReference type="NCBI Taxonomy" id="112498"/>
    <lineage>
        <taxon>Eukaryota</taxon>
        <taxon>Fungi</taxon>
        <taxon>Dikarya</taxon>
        <taxon>Ascomycota</taxon>
        <taxon>Pezizomycotina</taxon>
        <taxon>Dothideomycetes</taxon>
        <taxon>Dothideomycetidae</taxon>
        <taxon>Mycosphaerellales</taxon>
        <taxon>Mycosphaerellaceae</taxon>
        <taxon>Ramularia</taxon>
    </lineage>
</organism>
<dbReference type="OrthoDB" id="3758478at2759"/>
<dbReference type="RefSeq" id="XP_023621981.1">
    <property type="nucleotide sequence ID" value="XM_023766213.1"/>
</dbReference>
<dbReference type="InterPro" id="IPR050977">
    <property type="entry name" value="Fungal_Meroterpenoid_Isomerase"/>
</dbReference>
<reference evidence="1 2" key="1">
    <citation type="submission" date="2016-03" db="EMBL/GenBank/DDBJ databases">
        <authorList>
            <person name="Ploux O."/>
        </authorList>
    </citation>
    <scope>NUCLEOTIDE SEQUENCE [LARGE SCALE GENOMIC DNA]</scope>
    <source>
        <strain evidence="1 2">URUG2</strain>
    </source>
</reference>
<dbReference type="AlphaFoldDB" id="A0A2D3UY61"/>
<sequence>MADQKQPQTSSQRLVATSLVDAFNRMDIDEIMSVRAEGCMRHILPASLNQTPQNNSQYRSTLEKLNPIFSNFNLTIHDILEDREARRISMYVKARANTLAGEYLNEYQWTMTFDEKGEKIVNWVEFVDGSVYWGFWPKLQEAMRIQRENKVS</sequence>
<name>A0A2D3UY61_9PEZI</name>
<accession>A0A2D3UY61</accession>
<dbReference type="EMBL" id="FJUY01000001">
    <property type="protein sequence ID" value="CZT15084.1"/>
    <property type="molecule type" value="Genomic_DNA"/>
</dbReference>